<dbReference type="GO" id="GO:0005634">
    <property type="term" value="C:nucleus"/>
    <property type="evidence" value="ECO:0007669"/>
    <property type="project" value="TreeGrafter"/>
</dbReference>
<dbReference type="AlphaFoldDB" id="A0A336M6H2"/>
<comment type="subcellular location">
    <subcellularLocation>
        <location evidence="1">Cytoplasm</location>
    </subcellularLocation>
</comment>
<name>A0A336M6H2_CULSO</name>
<dbReference type="EMBL" id="UFQT01000524">
    <property type="protein sequence ID" value="SSX24961.1"/>
    <property type="molecule type" value="Genomic_DNA"/>
</dbReference>
<comment type="similarity">
    <text evidence="3">Belongs to the BRAT1 family.</text>
</comment>
<accession>A0A336M6H2</accession>
<protein>
    <submittedName>
        <fullName evidence="4">CSON011759 protein</fullName>
    </submittedName>
</protein>
<dbReference type="GO" id="GO:0006974">
    <property type="term" value="P:DNA damage response"/>
    <property type="evidence" value="ECO:0007669"/>
    <property type="project" value="InterPro"/>
</dbReference>
<dbReference type="GO" id="GO:0005737">
    <property type="term" value="C:cytoplasm"/>
    <property type="evidence" value="ECO:0007669"/>
    <property type="project" value="UniProtKB-SubCell"/>
</dbReference>
<gene>
    <name evidence="4" type="primary">CSON011759</name>
</gene>
<dbReference type="PANTHER" id="PTHR21331">
    <property type="entry name" value="BRCA1-ASSOCIATED ATM ACTIVATOR 1"/>
    <property type="match status" value="1"/>
</dbReference>
<dbReference type="SUPFAM" id="SSF48371">
    <property type="entry name" value="ARM repeat"/>
    <property type="match status" value="1"/>
</dbReference>
<evidence type="ECO:0000256" key="1">
    <source>
        <dbReference type="ARBA" id="ARBA00004496"/>
    </source>
</evidence>
<organism evidence="4">
    <name type="scientific">Culicoides sonorensis</name>
    <name type="common">Biting midge</name>
    <dbReference type="NCBI Taxonomy" id="179676"/>
    <lineage>
        <taxon>Eukaryota</taxon>
        <taxon>Metazoa</taxon>
        <taxon>Ecdysozoa</taxon>
        <taxon>Arthropoda</taxon>
        <taxon>Hexapoda</taxon>
        <taxon>Insecta</taxon>
        <taxon>Pterygota</taxon>
        <taxon>Neoptera</taxon>
        <taxon>Endopterygota</taxon>
        <taxon>Diptera</taxon>
        <taxon>Nematocera</taxon>
        <taxon>Chironomoidea</taxon>
        <taxon>Ceratopogonidae</taxon>
        <taxon>Ceratopogoninae</taxon>
        <taxon>Culicoides</taxon>
        <taxon>Monoculicoides</taxon>
    </lineage>
</organism>
<evidence type="ECO:0000256" key="3">
    <source>
        <dbReference type="ARBA" id="ARBA00061308"/>
    </source>
</evidence>
<proteinExistence type="inferred from homology"/>
<evidence type="ECO:0000313" key="4">
    <source>
        <dbReference type="EMBL" id="SSX24961.1"/>
    </source>
</evidence>
<dbReference type="GO" id="GO:0008283">
    <property type="term" value="P:cell population proliferation"/>
    <property type="evidence" value="ECO:0007669"/>
    <property type="project" value="InterPro"/>
</dbReference>
<evidence type="ECO:0000256" key="2">
    <source>
        <dbReference type="ARBA" id="ARBA00022490"/>
    </source>
</evidence>
<dbReference type="VEuPathDB" id="VectorBase:CSON011759"/>
<dbReference type="Gene3D" id="1.25.10.10">
    <property type="entry name" value="Leucine-rich Repeat Variant"/>
    <property type="match status" value="1"/>
</dbReference>
<reference evidence="4" key="1">
    <citation type="submission" date="2018-07" db="EMBL/GenBank/DDBJ databases">
        <authorList>
            <person name="Quirk P.G."/>
            <person name="Krulwich T.A."/>
        </authorList>
    </citation>
    <scope>NUCLEOTIDE SEQUENCE</scope>
</reference>
<dbReference type="InterPro" id="IPR011989">
    <property type="entry name" value="ARM-like"/>
</dbReference>
<keyword evidence="2" id="KW-0963">Cytoplasm</keyword>
<dbReference type="InterPro" id="IPR038904">
    <property type="entry name" value="BRAT1"/>
</dbReference>
<dbReference type="PANTHER" id="PTHR21331:SF2">
    <property type="entry name" value="BRCA1-ASSOCIATED ATM ACTIVATOR 1"/>
    <property type="match status" value="1"/>
</dbReference>
<sequence length="960" mass="111332">MDVSVLSDEEKFYKILHLLLKFNVSLNDIYIEKFISELRKEETSKIIKVDVIINWINSIQTEYENGNKINRKTFCLAIHLTNLLCESEENFFRIEANQILEKFVLLIKKNDELQMSVVILAFTLLLRQLNNLRQSISSICNLKVWTLLFNFDNPHHTQLSLREQSGFIVDLLIILEERKQYSLCYTIIESMISPLVKKKWYDATKQHCTLNDPDIKVLMQTFHQYMEHFFLHIIKQKKKLVSSYYLLVKFSYQNKGWESRDVSIEATYVHQLLRSEIAADFVRLVFMRIPSEDNISKPLSFEKFTINFYNYIYFCTERLDPHNVLIVSEYVARLWAKLGHINMQPSEVISHSNLKFGDQILMIQLMPVLHVIKERNNEETEYLDKFCLKLFYISCEYTTRHLYAIQEVLRLSGKCVLDLACKSIKSLVQSQGLLTNDRAILVFQALIYCLSEFLPLSSASEVLVVLEKQHLLSSLLSGLYSLIKNYRITWKECIESSTLVNISLALLANPLLTARQAVQVLNLLQISIEHFLSPNMALLMDHLDGSGLENLGPSIYSRLSDDSWEVRDSTIQLVTSIIKISKAKYLTFQNMLLDNKILPVILEIATKDSEEYVRANAFNCLKYMLEVKSFWNPINASNTLLHDLVNVIFNEEEEALVKRQAVNALSSLYAHVGINSETAGLCFSTMAYICVNDLDWEVKVNGLEFWRIVLEQTFHAQGWTSDGFPHTLFTGKQKKIIHLTPCEIYNRLGTILSAYEYYGGFGVILSCINDKSDLLVAEKSLQIIEMLKSRLQKYSYIEKRLNDNQSTIFVNITLDDTTVYVSRKNSITNKKLIEFDNNINATHNVVQKDIDDIDYSFNSKTYERVIDEIVTENDLSLLSYALEKMQLKCNIDKNQIDEYLFSTFSKVSELEFLNIITKINLNYILGKRREWLLSSESFSTLLNDIIYSFTPNDSNDVDCF</sequence>
<dbReference type="InterPro" id="IPR016024">
    <property type="entry name" value="ARM-type_fold"/>
</dbReference>